<dbReference type="Pfam" id="PF08044">
    <property type="entry name" value="DUF1707"/>
    <property type="match status" value="1"/>
</dbReference>
<feature type="transmembrane region" description="Helical" evidence="2">
    <location>
        <begin position="97"/>
        <end position="115"/>
    </location>
</feature>
<dbReference type="Proteomes" id="UP000188235">
    <property type="component" value="Chromosome"/>
</dbReference>
<evidence type="ECO:0000256" key="1">
    <source>
        <dbReference type="SAM" id="MobiDB-lite"/>
    </source>
</evidence>
<keyword evidence="2" id="KW-0472">Membrane</keyword>
<keyword evidence="2" id="KW-0812">Transmembrane</keyword>
<name>A0A1Q2D007_9ACTN</name>
<evidence type="ECO:0000313" key="5">
    <source>
        <dbReference type="Proteomes" id="UP000188235"/>
    </source>
</evidence>
<sequence>MGGDFPRKPHTRSERDEYLDWLKVSYADGRIDDAEFQARSRGVLAAVTHRDALAQFEGLPRPHVLSLPPPTPRPTPNALTRQAEPSRAESEINRRNALIGLGVLAGFAAAVIGVAQSTTPSWVEVSEAPLPMLEGADLVVARAELEDRGLRRTAGPRHHAER</sequence>
<dbReference type="KEGG" id="tfa:BW733_13685"/>
<accession>A0A1Q2D007</accession>
<dbReference type="RefSeq" id="WP_077351295.1">
    <property type="nucleotide sequence ID" value="NZ_CP019607.1"/>
</dbReference>
<gene>
    <name evidence="4" type="ORF">BW733_13685</name>
</gene>
<proteinExistence type="predicted"/>
<dbReference type="OrthoDB" id="3734539at2"/>
<protein>
    <recommendedName>
        <fullName evidence="3">DUF1707 domain-containing protein</fullName>
    </recommendedName>
</protein>
<dbReference type="EMBL" id="CP019607">
    <property type="protein sequence ID" value="AQP51720.1"/>
    <property type="molecule type" value="Genomic_DNA"/>
</dbReference>
<dbReference type="AlphaFoldDB" id="A0A1Q2D007"/>
<feature type="region of interest" description="Disordered" evidence="1">
    <location>
        <begin position="60"/>
        <end position="91"/>
    </location>
</feature>
<dbReference type="InterPro" id="IPR012551">
    <property type="entry name" value="DUF1707_SHOCT-like"/>
</dbReference>
<keyword evidence="5" id="KW-1185">Reference proteome</keyword>
<keyword evidence="2" id="KW-1133">Transmembrane helix</keyword>
<evidence type="ECO:0000259" key="3">
    <source>
        <dbReference type="Pfam" id="PF08044"/>
    </source>
</evidence>
<reference evidence="4 5" key="1">
    <citation type="journal article" date="2008" name="Int. J. Syst. Evol. Microbiol.">
        <title>Tessaracoccus flavescens sp. nov., isolated from marine sediment.</title>
        <authorList>
            <person name="Lee D.W."/>
            <person name="Lee S.D."/>
        </authorList>
    </citation>
    <scope>NUCLEOTIDE SEQUENCE [LARGE SCALE GENOMIC DNA]</scope>
    <source>
        <strain evidence="4 5">SST-39T</strain>
    </source>
</reference>
<feature type="domain" description="DUF1707" evidence="3">
    <location>
        <begin position="13"/>
        <end position="60"/>
    </location>
</feature>
<evidence type="ECO:0000256" key="2">
    <source>
        <dbReference type="SAM" id="Phobius"/>
    </source>
</evidence>
<dbReference type="STRING" id="399497.BW733_13685"/>
<evidence type="ECO:0000313" key="4">
    <source>
        <dbReference type="EMBL" id="AQP51720.1"/>
    </source>
</evidence>
<organism evidence="4 5">
    <name type="scientific">Tessaracoccus flavescens</name>
    <dbReference type="NCBI Taxonomy" id="399497"/>
    <lineage>
        <taxon>Bacteria</taxon>
        <taxon>Bacillati</taxon>
        <taxon>Actinomycetota</taxon>
        <taxon>Actinomycetes</taxon>
        <taxon>Propionibacteriales</taxon>
        <taxon>Propionibacteriaceae</taxon>
        <taxon>Tessaracoccus</taxon>
    </lineage>
</organism>